<evidence type="ECO:0000313" key="6">
    <source>
        <dbReference type="EMBL" id="QSX79616.1"/>
    </source>
</evidence>
<dbReference type="GO" id="GO:0031177">
    <property type="term" value="F:phosphopantetheine binding"/>
    <property type="evidence" value="ECO:0007669"/>
    <property type="project" value="InterPro"/>
</dbReference>
<dbReference type="InterPro" id="IPR020845">
    <property type="entry name" value="AMP-binding_CS"/>
</dbReference>
<dbReference type="PROSITE" id="PS00455">
    <property type="entry name" value="AMP_BINDING"/>
    <property type="match status" value="2"/>
</dbReference>
<dbReference type="GO" id="GO:0072330">
    <property type="term" value="P:monocarboxylic acid biosynthetic process"/>
    <property type="evidence" value="ECO:0007669"/>
    <property type="project" value="UniProtKB-ARBA"/>
</dbReference>
<keyword evidence="4" id="KW-0597">Phosphoprotein</keyword>
<dbReference type="InterPro" id="IPR000873">
    <property type="entry name" value="AMP-dep_synth/lig_dom"/>
</dbReference>
<dbReference type="SUPFAM" id="SSF47336">
    <property type="entry name" value="ACP-like"/>
    <property type="match status" value="2"/>
</dbReference>
<evidence type="ECO:0000313" key="7">
    <source>
        <dbReference type="Proteomes" id="UP000639274"/>
    </source>
</evidence>
<dbReference type="InterPro" id="IPR023213">
    <property type="entry name" value="CAT-like_dom_sf"/>
</dbReference>
<dbReference type="Pfam" id="PF00550">
    <property type="entry name" value="PP-binding"/>
    <property type="match status" value="2"/>
</dbReference>
<dbReference type="CDD" id="cd05930">
    <property type="entry name" value="A_NRPS"/>
    <property type="match status" value="2"/>
</dbReference>
<dbReference type="Pfam" id="PF00668">
    <property type="entry name" value="Condensation"/>
    <property type="match status" value="1"/>
</dbReference>
<keyword evidence="7" id="KW-1185">Reference proteome</keyword>
<dbReference type="SMART" id="SM00823">
    <property type="entry name" value="PKS_PP"/>
    <property type="match status" value="2"/>
</dbReference>
<dbReference type="Proteomes" id="UP000639274">
    <property type="component" value="Chromosome"/>
</dbReference>
<dbReference type="NCBIfam" id="TIGR01733">
    <property type="entry name" value="AA-adenyl-dom"/>
    <property type="match status" value="2"/>
</dbReference>
<dbReference type="Gene3D" id="3.30.300.30">
    <property type="match status" value="2"/>
</dbReference>
<evidence type="ECO:0000256" key="2">
    <source>
        <dbReference type="ARBA" id="ARBA00006432"/>
    </source>
</evidence>
<name>A0A974Y1D0_9GAMM</name>
<sequence>MPGAGNAVLVLDADTSLATLPDHNPDVAGLTSAHLAYLIYTSGSTGQPKGVMVEHRGLVNYVIDAARLFGLVPGDLVLQQNSLNFDVSIEEMFPAFCAGASVAPTGGLFGTPSADETLPLTVVHITAAHWHTLVTQWQRDPEQAHRQLAGIRLFNVTGDAVSTQKLQAWDAVRPPALKLINTYGPTETTVTCTAAYVQHDALNQSMSSATIGRPLANTQIYILDENLQPTPLGVAGEIYIGGDGVARGYLNREDLTAHRFVPDPFSARPHARMYRSGDRARYRPDGNIEFLGRNDFQVKVRGFRIELGEIEAKLAACEQVREAVVIAYTAAPGEKRLVAYVVPEAGEELSVASLRDRLAQELPEYMIPGAFVSLTAFPLTPNGKLDRKALPVPDQAAVASRAYEAPVGSVEKALAQIWQQVLGLERVGRHDHFFELGGHSLLMISLIEHLRQRGLSADVRTVFQAPTLSALAAQLVCGPKAARRHEVPPNLLAPDTGAITPELLPLVRLSQDEIDRIVAEVPGGVSNVQDIYPLAPLQEGILFHHLLEAETGGDTYLLCTATAFDNRQRLDGFLQALQQVVNRHDILRSSIHWQDLIRPVQVVHRRVTMPVTELALSADAPALPQLMARTDPRFMRMDLRRAPNLAAYIAPEPETGRWLLALMNHHIVCDHMAQEQILAEIQALLQGHGATLPPATPYRDFISRTLAVPEGEHEAYFRAQLGDLDEPTAPFGILDVQADSAGEVRETRIRLDEALSRRIRECARRQAVNPAVLFHVAWAQVLAQCSGRDDVVFGTVLSGRLQETESTVRVVGMFINTLPLRIPLANVGVRDAVRDTYLRMSELLSHEQTPLAVAQRCSGIQPPLPLFTALLNYRHNPDESSTPSHVWDGIEVLSDAVRTNYPVTMSVDDFDVAFGLVVQCGAGIEPDRMVGYLATAVGELVVALDERPELPVRHLATMPASERDEVVHGFNATQSPYPQDALIHTLFEAQAAQQPQADAVEYDGVRLSYDELNRRANQVAHRLIALGVKPDDRVAICTERSLDMVVGLLGILKAGGAYVPLDPAYPVDRLAYMLADSAPMAVLTQAVLRDELPMLTAAGCPLLVLDRDFADAAEPANNPALPLSPRQLAYVIYTSGSTGQPKGVMVEHRSAVNFWQVMGRTTHRTCAPNSRVALNAAFSFDMSLKGLLQLLSGHCLVLIPQAIRASGPALLGFLEQQRIDALDSTPSQLEGLLAAGLLEPTGYRPRNVLLGGEPIGPAMWERLKASPVVCFHNMYGPTEATVDATIQCIADSRGGPVIGKPLGNARIYLLDGQGQPVPVGVAGEIHIGGVGVARGYLHRAELTAERFLADPFAGTPDARMYKTGDLGRWLPDGNLEYLGRNDFQVKIRGFRIELGEIEAKLRACAGVREAVVIAREDTPGDQRLVAYAVADDGVELSVPQLREALAQELPEHMIPSAFVSLAAMPLTPNGKLDRRALPSPDQNAVASRAYEAPLGEVEQAMAAIWQELLGLDRVGRHDHFFELGGHSLLVMQLVIRIREQFQVDIALRTLFERPGLLELSESIQALQEESFLGEDLASMQSELDSLSEEELRQMLERESINE</sequence>
<dbReference type="Gene3D" id="3.40.50.980">
    <property type="match status" value="2"/>
</dbReference>
<comment type="similarity">
    <text evidence="2">Belongs to the ATP-dependent AMP-binding enzyme family.</text>
</comment>
<organism evidence="6 7">
    <name type="scientific">Agrilutibacter solisilvae</name>
    <dbReference type="NCBI Taxonomy" id="2763317"/>
    <lineage>
        <taxon>Bacteria</taxon>
        <taxon>Pseudomonadati</taxon>
        <taxon>Pseudomonadota</taxon>
        <taxon>Gammaproteobacteria</taxon>
        <taxon>Lysobacterales</taxon>
        <taxon>Lysobacteraceae</taxon>
        <taxon>Agrilutibacter</taxon>
    </lineage>
</organism>
<dbReference type="FunFam" id="3.40.50.980:FF:000001">
    <property type="entry name" value="Non-ribosomal peptide synthetase"/>
    <property type="match status" value="1"/>
</dbReference>
<dbReference type="Pfam" id="PF13193">
    <property type="entry name" value="AMP-binding_C"/>
    <property type="match status" value="2"/>
</dbReference>
<dbReference type="NCBIfam" id="NF003417">
    <property type="entry name" value="PRK04813.1"/>
    <property type="match status" value="2"/>
</dbReference>
<dbReference type="PANTHER" id="PTHR45527">
    <property type="entry name" value="NONRIBOSOMAL PEPTIDE SYNTHETASE"/>
    <property type="match status" value="1"/>
</dbReference>
<reference evidence="6 7" key="1">
    <citation type="submission" date="2021-03" db="EMBL/GenBank/DDBJ databases">
        <title>Lysobacter sp. nov. isolated from soil of gangwondo yeongwol, south Korea.</title>
        <authorList>
            <person name="Kim K.R."/>
            <person name="Kim K.H."/>
            <person name="Jeon C.O."/>
        </authorList>
    </citation>
    <scope>NUCLEOTIDE SEQUENCE [LARGE SCALE GENOMIC DNA]</scope>
    <source>
        <strain evidence="6 7">R19</strain>
    </source>
</reference>
<dbReference type="GO" id="GO:0044550">
    <property type="term" value="P:secondary metabolite biosynthetic process"/>
    <property type="evidence" value="ECO:0007669"/>
    <property type="project" value="UniProtKB-ARBA"/>
</dbReference>
<dbReference type="Gene3D" id="3.40.50.12780">
    <property type="entry name" value="N-terminal domain of ligase-like"/>
    <property type="match status" value="1"/>
</dbReference>
<dbReference type="InterPro" id="IPR036736">
    <property type="entry name" value="ACP-like_sf"/>
</dbReference>
<proteinExistence type="inferred from homology"/>
<evidence type="ECO:0000256" key="4">
    <source>
        <dbReference type="ARBA" id="ARBA00022553"/>
    </source>
</evidence>
<dbReference type="FunFam" id="2.30.38.10:FF:000001">
    <property type="entry name" value="Non-ribosomal peptide synthetase PvdI"/>
    <property type="match status" value="2"/>
</dbReference>
<dbReference type="SUPFAM" id="SSF56801">
    <property type="entry name" value="Acetyl-CoA synthetase-like"/>
    <property type="match status" value="2"/>
</dbReference>
<dbReference type="Gene3D" id="1.10.1200.10">
    <property type="entry name" value="ACP-like"/>
    <property type="match status" value="2"/>
</dbReference>
<evidence type="ECO:0000259" key="5">
    <source>
        <dbReference type="PROSITE" id="PS50075"/>
    </source>
</evidence>
<dbReference type="InterPro" id="IPR025110">
    <property type="entry name" value="AMP-bd_C"/>
</dbReference>
<dbReference type="FunFam" id="1.10.1200.10:FF:000005">
    <property type="entry name" value="Nonribosomal peptide synthetase 1"/>
    <property type="match status" value="1"/>
</dbReference>
<dbReference type="InterPro" id="IPR009081">
    <property type="entry name" value="PP-bd_ACP"/>
</dbReference>
<dbReference type="GO" id="GO:0003824">
    <property type="term" value="F:catalytic activity"/>
    <property type="evidence" value="ECO:0007669"/>
    <property type="project" value="InterPro"/>
</dbReference>
<dbReference type="FunFam" id="1.10.1200.10:FF:000016">
    <property type="entry name" value="Non-ribosomal peptide synthase"/>
    <property type="match status" value="1"/>
</dbReference>
<dbReference type="Gene3D" id="3.30.559.10">
    <property type="entry name" value="Chloramphenicol acetyltransferase-like domain"/>
    <property type="match status" value="1"/>
</dbReference>
<dbReference type="InterPro" id="IPR010071">
    <property type="entry name" value="AA_adenyl_dom"/>
</dbReference>
<evidence type="ECO:0000256" key="1">
    <source>
        <dbReference type="ARBA" id="ARBA00001957"/>
    </source>
</evidence>
<dbReference type="InterPro" id="IPR045851">
    <property type="entry name" value="AMP-bd_C_sf"/>
</dbReference>
<accession>A0A974Y1D0</accession>
<dbReference type="Gene3D" id="3.30.559.30">
    <property type="entry name" value="Nonribosomal peptide synthetase, condensation domain"/>
    <property type="match status" value="1"/>
</dbReference>
<dbReference type="InterPro" id="IPR001242">
    <property type="entry name" value="Condensation_dom"/>
</dbReference>
<protein>
    <submittedName>
        <fullName evidence="6">Amino acid adenylation domain-containing protein</fullName>
    </submittedName>
</protein>
<comment type="cofactor">
    <cofactor evidence="1">
        <name>pantetheine 4'-phosphate</name>
        <dbReference type="ChEBI" id="CHEBI:47942"/>
    </cofactor>
</comment>
<feature type="domain" description="Carrier" evidence="5">
    <location>
        <begin position="405"/>
        <end position="479"/>
    </location>
</feature>
<dbReference type="GO" id="GO:0005737">
    <property type="term" value="C:cytoplasm"/>
    <property type="evidence" value="ECO:0007669"/>
    <property type="project" value="TreeGrafter"/>
</dbReference>
<dbReference type="SUPFAM" id="SSF52777">
    <property type="entry name" value="CoA-dependent acyltransferases"/>
    <property type="match status" value="2"/>
</dbReference>
<dbReference type="InterPro" id="IPR020806">
    <property type="entry name" value="PKS_PP-bd"/>
</dbReference>
<keyword evidence="3" id="KW-0596">Phosphopantetheine</keyword>
<feature type="domain" description="Carrier" evidence="5">
    <location>
        <begin position="1492"/>
        <end position="1567"/>
    </location>
</feature>
<evidence type="ECO:0000256" key="3">
    <source>
        <dbReference type="ARBA" id="ARBA00022450"/>
    </source>
</evidence>
<dbReference type="KEGG" id="lsf:I8J32_007170"/>
<dbReference type="FunFam" id="3.30.300.30:FF:000010">
    <property type="entry name" value="Enterobactin synthetase component F"/>
    <property type="match status" value="2"/>
</dbReference>
<dbReference type="PANTHER" id="PTHR45527:SF1">
    <property type="entry name" value="FATTY ACID SYNTHASE"/>
    <property type="match status" value="1"/>
</dbReference>
<dbReference type="GO" id="GO:0043041">
    <property type="term" value="P:amino acid activation for nonribosomal peptide biosynthetic process"/>
    <property type="evidence" value="ECO:0007669"/>
    <property type="project" value="TreeGrafter"/>
</dbReference>
<dbReference type="Gene3D" id="2.30.38.10">
    <property type="entry name" value="Luciferase, Domain 3"/>
    <property type="match status" value="1"/>
</dbReference>
<dbReference type="PROSITE" id="PS50075">
    <property type="entry name" value="CARRIER"/>
    <property type="match status" value="2"/>
</dbReference>
<dbReference type="CDD" id="cd19544">
    <property type="entry name" value="E-C_NRPS"/>
    <property type="match status" value="1"/>
</dbReference>
<dbReference type="InterPro" id="IPR042099">
    <property type="entry name" value="ANL_N_sf"/>
</dbReference>
<dbReference type="EMBL" id="CP071518">
    <property type="protein sequence ID" value="QSX79616.1"/>
    <property type="molecule type" value="Genomic_DNA"/>
</dbReference>
<dbReference type="Pfam" id="PF00501">
    <property type="entry name" value="AMP-binding"/>
    <property type="match status" value="2"/>
</dbReference>
<gene>
    <name evidence="6" type="ORF">I8J32_007170</name>
</gene>
<dbReference type="FunFam" id="3.40.50.12780:FF:000012">
    <property type="entry name" value="Non-ribosomal peptide synthetase"/>
    <property type="match status" value="1"/>
</dbReference>